<dbReference type="InterPro" id="IPR011990">
    <property type="entry name" value="TPR-like_helical_dom_sf"/>
</dbReference>
<evidence type="ECO:0000256" key="2">
    <source>
        <dbReference type="PROSITE-ProRule" id="PRU00708"/>
    </source>
</evidence>
<reference evidence="4 5" key="1">
    <citation type="journal article" date="2019" name="Environ. Microbiol.">
        <title>At the nexus of three kingdoms: the genome of the mycorrhizal fungus Gigaspora margarita provides insights into plant, endobacterial and fungal interactions.</title>
        <authorList>
            <person name="Venice F."/>
            <person name="Ghignone S."/>
            <person name="Salvioli di Fossalunga A."/>
            <person name="Amselem J."/>
            <person name="Novero M."/>
            <person name="Xianan X."/>
            <person name="Sedzielewska Toro K."/>
            <person name="Morin E."/>
            <person name="Lipzen A."/>
            <person name="Grigoriev I.V."/>
            <person name="Henrissat B."/>
            <person name="Martin F.M."/>
            <person name="Bonfante P."/>
        </authorList>
    </citation>
    <scope>NUCLEOTIDE SEQUENCE [LARGE SCALE GENOMIC DNA]</scope>
    <source>
        <strain evidence="4 5">BEG34</strain>
    </source>
</reference>
<dbReference type="PANTHER" id="PTHR47936">
    <property type="entry name" value="PPR_LONG DOMAIN-CONTAINING PROTEIN"/>
    <property type="match status" value="1"/>
</dbReference>
<dbReference type="InterPro" id="IPR057027">
    <property type="entry name" value="TPR_mt"/>
</dbReference>
<dbReference type="Proteomes" id="UP000439903">
    <property type="component" value="Unassembled WGS sequence"/>
</dbReference>
<keyword evidence="5" id="KW-1185">Reference proteome</keyword>
<feature type="domain" description="Pentatricopeptide repeat-containing protein-mitochondrial" evidence="3">
    <location>
        <begin position="283"/>
        <end position="427"/>
    </location>
</feature>
<gene>
    <name evidence="4" type="ORF">F8M41_000980</name>
</gene>
<dbReference type="GO" id="GO:0031930">
    <property type="term" value="P:mitochondria-nucleus signaling pathway"/>
    <property type="evidence" value="ECO:0007669"/>
    <property type="project" value="TreeGrafter"/>
</dbReference>
<keyword evidence="1" id="KW-0677">Repeat</keyword>
<dbReference type="OrthoDB" id="185373at2759"/>
<dbReference type="Pfam" id="PF13041">
    <property type="entry name" value="PPR_2"/>
    <property type="match status" value="1"/>
</dbReference>
<dbReference type="PANTHER" id="PTHR47936:SF1">
    <property type="entry name" value="PENTATRICOPEPTIDE REPEAT-CONTAINING PROTEIN GUN1, CHLOROPLASTIC"/>
    <property type="match status" value="1"/>
</dbReference>
<dbReference type="EMBL" id="WTPW01001080">
    <property type="protein sequence ID" value="KAF0458416.1"/>
    <property type="molecule type" value="Genomic_DNA"/>
</dbReference>
<dbReference type="Gene3D" id="1.25.40.10">
    <property type="entry name" value="Tetratricopeptide repeat domain"/>
    <property type="match status" value="4"/>
</dbReference>
<feature type="repeat" description="PPR" evidence="2">
    <location>
        <begin position="103"/>
        <end position="137"/>
    </location>
</feature>
<comment type="caution">
    <text evidence="4">The sequence shown here is derived from an EMBL/GenBank/DDBJ whole genome shotgun (WGS) entry which is preliminary data.</text>
</comment>
<dbReference type="Pfam" id="PF23276">
    <property type="entry name" value="TPR_24"/>
    <property type="match status" value="1"/>
</dbReference>
<evidence type="ECO:0000259" key="3">
    <source>
        <dbReference type="Pfam" id="PF23276"/>
    </source>
</evidence>
<evidence type="ECO:0000313" key="5">
    <source>
        <dbReference type="Proteomes" id="UP000439903"/>
    </source>
</evidence>
<dbReference type="Pfam" id="PF13812">
    <property type="entry name" value="PPR_3"/>
    <property type="match status" value="2"/>
</dbReference>
<protein>
    <recommendedName>
        <fullName evidence="3">Pentatricopeptide repeat-containing protein-mitochondrial domain-containing protein</fullName>
    </recommendedName>
</protein>
<dbReference type="InterPro" id="IPR002885">
    <property type="entry name" value="PPR_rpt"/>
</dbReference>
<organism evidence="4 5">
    <name type="scientific">Gigaspora margarita</name>
    <dbReference type="NCBI Taxonomy" id="4874"/>
    <lineage>
        <taxon>Eukaryota</taxon>
        <taxon>Fungi</taxon>
        <taxon>Fungi incertae sedis</taxon>
        <taxon>Mucoromycota</taxon>
        <taxon>Glomeromycotina</taxon>
        <taxon>Glomeromycetes</taxon>
        <taxon>Diversisporales</taxon>
        <taxon>Gigasporaceae</taxon>
        <taxon>Gigaspora</taxon>
    </lineage>
</organism>
<feature type="repeat" description="PPR" evidence="2">
    <location>
        <begin position="471"/>
        <end position="506"/>
    </location>
</feature>
<accession>A0A8H3XFT1</accession>
<sequence length="629" mass="72268">MLSFSRSFVFRRGFYLSTGFTPFAGNLSFRRGVRFSFNYSTQNTSTQNTNTHDIPIRPIEPLFEIDNTLESFNRRLERYKKHNWTIAMRDVCDQMKLRNIKPDVNTYNILLSAYQSDGDVLESFKLLDDMLLVGIKPNIDTYNALLKTVIMSPGNQPAHLRELIFDMIEKDWLQPTIVTYDNYLTALLVNGEIERGIDFIDILKNKGIQPTVTMYENLMKKICYFEWPEEALALLKRMEAENLPTYSSMYYDVLRCSADQDYLDGLIYCWEKIIEERYLDLDEGACIDVLHVAARFGKPHLAAQVLVYLTENRKVPLDKWHLEPLLEAFINDNDIKQAMDMLSVMTAAGAKPNSKTALPIVAAISKNVESIDKAYYSLEELVKDGKKVDVLALNTIINACRFVNGSGNKYGNRTKPDIHRAVETYKSAEKLGVNPDVHTFNALLGVCFSAQHRELGQQFWTEMQRAGIQPDSESYRRMIYLCCSTDYDYEDAFVYLEEMKAQNILPSSTIYEKIIKTCVNHNDSRAKLALEEMENFGYTIPKDIRILFENNGANRTGSNREMGNANDFQQKTVASRDFDFDFRSGMNDRLNKSKTDDETSLKSDTFNADNELNDLDSFLSALTKMKIKK</sequence>
<dbReference type="AlphaFoldDB" id="A0A8H3XFT1"/>
<name>A0A8H3XFT1_GIGMA</name>
<evidence type="ECO:0000256" key="1">
    <source>
        <dbReference type="ARBA" id="ARBA00022737"/>
    </source>
</evidence>
<dbReference type="NCBIfam" id="TIGR00756">
    <property type="entry name" value="PPR"/>
    <property type="match status" value="1"/>
</dbReference>
<proteinExistence type="predicted"/>
<feature type="repeat" description="PPR" evidence="2">
    <location>
        <begin position="436"/>
        <end position="470"/>
    </location>
</feature>
<dbReference type="PROSITE" id="PS51375">
    <property type="entry name" value="PPR"/>
    <property type="match status" value="3"/>
</dbReference>
<evidence type="ECO:0000313" key="4">
    <source>
        <dbReference type="EMBL" id="KAF0458416.1"/>
    </source>
</evidence>